<comment type="caution">
    <text evidence="12">The sequence shown here is derived from an EMBL/GenBank/DDBJ whole genome shotgun (WGS) entry which is preliminary data.</text>
</comment>
<dbReference type="PROSITE" id="PS00028">
    <property type="entry name" value="ZINC_FINGER_C2H2_1"/>
    <property type="match status" value="2"/>
</dbReference>
<evidence type="ECO:0000256" key="5">
    <source>
        <dbReference type="ARBA" id="ARBA00022824"/>
    </source>
</evidence>
<evidence type="ECO:0000256" key="3">
    <source>
        <dbReference type="ARBA" id="ARBA00022692"/>
    </source>
</evidence>
<feature type="transmembrane region" description="Helical" evidence="10">
    <location>
        <begin position="557"/>
        <end position="575"/>
    </location>
</feature>
<keyword evidence="7 10" id="KW-0472">Membrane</keyword>
<organism evidence="12 13">
    <name type="scientific">Ensete ventricosum</name>
    <name type="common">Abyssinian banana</name>
    <name type="synonym">Musa ensete</name>
    <dbReference type="NCBI Taxonomy" id="4639"/>
    <lineage>
        <taxon>Eukaryota</taxon>
        <taxon>Viridiplantae</taxon>
        <taxon>Streptophyta</taxon>
        <taxon>Embryophyta</taxon>
        <taxon>Tracheophyta</taxon>
        <taxon>Spermatophyta</taxon>
        <taxon>Magnoliopsida</taxon>
        <taxon>Liliopsida</taxon>
        <taxon>Zingiberales</taxon>
        <taxon>Musaceae</taxon>
        <taxon>Ensete</taxon>
    </lineage>
</organism>
<dbReference type="PANTHER" id="PTHR12174">
    <property type="entry name" value="SIGNAL PEPTIDE PEPTIDASE"/>
    <property type="match status" value="1"/>
</dbReference>
<evidence type="ECO:0000256" key="7">
    <source>
        <dbReference type="ARBA" id="ARBA00023136"/>
    </source>
</evidence>
<comment type="similarity">
    <text evidence="2">Belongs to the peptidase A22B family.</text>
</comment>
<keyword evidence="13" id="KW-1185">Reference proteome</keyword>
<dbReference type="GO" id="GO:0008270">
    <property type="term" value="F:zinc ion binding"/>
    <property type="evidence" value="ECO:0007669"/>
    <property type="project" value="UniProtKB-KW"/>
</dbReference>
<dbReference type="EMBL" id="JAQQAF010000002">
    <property type="protein sequence ID" value="KAJ8505924.1"/>
    <property type="molecule type" value="Genomic_DNA"/>
</dbReference>
<dbReference type="Pfam" id="PF13912">
    <property type="entry name" value="zf-C2H2_6"/>
    <property type="match status" value="2"/>
</dbReference>
<name>A0AAV8RT72_ENSVE</name>
<dbReference type="SMART" id="SM00355">
    <property type="entry name" value="ZnF_C2H2"/>
    <property type="match status" value="2"/>
</dbReference>
<feature type="transmembrane region" description="Helical" evidence="10">
    <location>
        <begin position="276"/>
        <end position="306"/>
    </location>
</feature>
<feature type="domain" description="C2H2-type" evidence="11">
    <location>
        <begin position="159"/>
        <end position="181"/>
    </location>
</feature>
<dbReference type="GO" id="GO:0033619">
    <property type="term" value="P:membrane protein proteolysis"/>
    <property type="evidence" value="ECO:0007669"/>
    <property type="project" value="TreeGrafter"/>
</dbReference>
<accession>A0AAV8RT72</accession>
<evidence type="ECO:0000256" key="10">
    <source>
        <dbReference type="SAM" id="Phobius"/>
    </source>
</evidence>
<evidence type="ECO:0000256" key="4">
    <source>
        <dbReference type="ARBA" id="ARBA00022801"/>
    </source>
</evidence>
<feature type="transmembrane region" description="Helical" evidence="10">
    <location>
        <begin position="326"/>
        <end position="344"/>
    </location>
</feature>
<dbReference type="InterPro" id="IPR036236">
    <property type="entry name" value="Znf_C2H2_sf"/>
</dbReference>
<keyword evidence="3 10" id="KW-0812">Transmembrane</keyword>
<keyword evidence="8" id="KW-0862">Zinc</keyword>
<dbReference type="Pfam" id="PF04258">
    <property type="entry name" value="Peptidase_A22B"/>
    <property type="match status" value="1"/>
</dbReference>
<dbReference type="PANTHER" id="PTHR12174:SF23">
    <property type="entry name" value="MINOR HISTOCOMPATIBILITY ANTIGEN H13"/>
    <property type="match status" value="1"/>
</dbReference>
<dbReference type="GO" id="GO:0098553">
    <property type="term" value="C:lumenal side of endoplasmic reticulum membrane"/>
    <property type="evidence" value="ECO:0007669"/>
    <property type="project" value="TreeGrafter"/>
</dbReference>
<protein>
    <recommendedName>
        <fullName evidence="11">C2H2-type domain-containing protein</fullName>
    </recommendedName>
</protein>
<evidence type="ECO:0000256" key="1">
    <source>
        <dbReference type="ARBA" id="ARBA00004477"/>
    </source>
</evidence>
<keyword evidence="5" id="KW-0256">Endoplasmic reticulum</keyword>
<keyword evidence="6 10" id="KW-1133">Transmembrane helix</keyword>
<dbReference type="SMART" id="SM00730">
    <property type="entry name" value="PSN"/>
    <property type="match status" value="1"/>
</dbReference>
<feature type="transmembrane region" description="Helical" evidence="10">
    <location>
        <begin position="427"/>
        <end position="447"/>
    </location>
</feature>
<keyword evidence="4" id="KW-0378">Hydrolase</keyword>
<feature type="transmembrane region" description="Helical" evidence="10">
    <location>
        <begin position="498"/>
        <end position="517"/>
    </location>
</feature>
<evidence type="ECO:0000313" key="12">
    <source>
        <dbReference type="EMBL" id="KAJ8505924.1"/>
    </source>
</evidence>
<feature type="region of interest" description="Disordered" evidence="9">
    <location>
        <begin position="1"/>
        <end position="54"/>
    </location>
</feature>
<feature type="transmembrane region" description="Helical" evidence="10">
    <location>
        <begin position="454"/>
        <end position="478"/>
    </location>
</feature>
<dbReference type="Proteomes" id="UP001222027">
    <property type="component" value="Unassembled WGS sequence"/>
</dbReference>
<feature type="compositionally biased region" description="Basic and acidic residues" evidence="9">
    <location>
        <begin position="84"/>
        <end position="97"/>
    </location>
</feature>
<comment type="subcellular location">
    <subcellularLocation>
        <location evidence="1">Endoplasmic reticulum membrane</location>
        <topology evidence="1">Multi-pass membrane protein</topology>
    </subcellularLocation>
</comment>
<evidence type="ECO:0000256" key="8">
    <source>
        <dbReference type="PROSITE-ProRule" id="PRU00042"/>
    </source>
</evidence>
<feature type="domain" description="C2H2-type" evidence="11">
    <location>
        <begin position="106"/>
        <end position="133"/>
    </location>
</feature>
<evidence type="ECO:0000256" key="9">
    <source>
        <dbReference type="SAM" id="MobiDB-lite"/>
    </source>
</evidence>
<sequence>MAVDTVETVVNRDETSPTPTPPYQVESWAKRKRSKRPRASSSPGASEEDDGRIPTEEELLALCLVMLSRGVSGRSHLRTALQVEQRDGGGTSRKDHPVPPSKTQSYECSVCGKAFPSYQALGGHKTSHRKPVAPAPSTGGDAVTSASASVATSVPGRAHECSVCHKSFPTGQALGGHMRCHYEGVIGGVSAKAAATSSSGAVSSGKDQGFDLNLPPTSLRLPTMGLIGRGWEKEKRKREEEEVLSPLALTTKKPPKSIAGDFELIMMKTHERAANFALLGLTLAPLVVNVNPNVNVVLTACLTVYVGCYRSVKPTPPSETMSNEHAMRFPLVGSAMLLSLFLLFKFFSKDLVNAVLTCYFFVLGIVALSATLLPAIKRFLPRHWNDDLIVWRAPYFHSASLEFTRSQVVASVPGTFFCVWYVLKKHWLANNILGIAFCIQGIEMLSLGSFKTGAILLVGLFFYDIFWVFFTPVMVSVAKSFDAPIKLLFPTSDAARPFSMLGLGDIVIPGIFVALALRFDVSRGKQIRYFSSAFLGYTVGLVLTIVVMNWFQAAQPALLYIVPGVIGFVAAHCLWNGEVKPLLEYDESKFSTEPSSSSTQDGEPIADKKALVLKHAQ</sequence>
<evidence type="ECO:0000313" key="13">
    <source>
        <dbReference type="Proteomes" id="UP001222027"/>
    </source>
</evidence>
<dbReference type="InterPro" id="IPR006639">
    <property type="entry name" value="Preselin/SPP"/>
</dbReference>
<proteinExistence type="inferred from homology"/>
<gene>
    <name evidence="12" type="ORF">OPV22_006810</name>
</gene>
<dbReference type="GO" id="GO:0042500">
    <property type="term" value="F:aspartic endopeptidase activity, intramembrane cleaving"/>
    <property type="evidence" value="ECO:0007669"/>
    <property type="project" value="InterPro"/>
</dbReference>
<dbReference type="InterPro" id="IPR013087">
    <property type="entry name" value="Znf_C2H2_type"/>
</dbReference>
<evidence type="ECO:0000256" key="6">
    <source>
        <dbReference type="ARBA" id="ARBA00022989"/>
    </source>
</evidence>
<dbReference type="PROSITE" id="PS50157">
    <property type="entry name" value="ZINC_FINGER_C2H2_2"/>
    <property type="match status" value="2"/>
</dbReference>
<dbReference type="Gene3D" id="3.30.160.60">
    <property type="entry name" value="Classic Zinc Finger"/>
    <property type="match status" value="1"/>
</dbReference>
<feature type="region of interest" description="Disordered" evidence="9">
    <location>
        <begin position="122"/>
        <end position="143"/>
    </location>
</feature>
<feature type="transmembrane region" description="Helical" evidence="10">
    <location>
        <begin position="351"/>
        <end position="376"/>
    </location>
</feature>
<reference evidence="12 13" key="1">
    <citation type="submission" date="2022-12" db="EMBL/GenBank/DDBJ databases">
        <title>Chromosome-scale assembly of the Ensete ventricosum genome.</title>
        <authorList>
            <person name="Dussert Y."/>
            <person name="Stocks J."/>
            <person name="Wendawek A."/>
            <person name="Woldeyes F."/>
            <person name="Nichols R.A."/>
            <person name="Borrell J.S."/>
        </authorList>
    </citation>
    <scope>NUCLEOTIDE SEQUENCE [LARGE SCALE GENOMIC DNA]</scope>
    <source>
        <strain evidence="13">cv. Maze</strain>
        <tissue evidence="12">Seeds</tissue>
    </source>
</reference>
<dbReference type="InterPro" id="IPR007369">
    <property type="entry name" value="Peptidase_A22B_SPP"/>
</dbReference>
<keyword evidence="8" id="KW-0863">Zinc-finger</keyword>
<dbReference type="GO" id="GO:0098554">
    <property type="term" value="C:cytoplasmic side of endoplasmic reticulum membrane"/>
    <property type="evidence" value="ECO:0007669"/>
    <property type="project" value="TreeGrafter"/>
</dbReference>
<evidence type="ECO:0000259" key="11">
    <source>
        <dbReference type="PROSITE" id="PS50157"/>
    </source>
</evidence>
<keyword evidence="8" id="KW-0479">Metal-binding</keyword>
<feature type="transmembrane region" description="Helical" evidence="10">
    <location>
        <begin position="529"/>
        <end position="551"/>
    </location>
</feature>
<evidence type="ECO:0000256" key="2">
    <source>
        <dbReference type="ARBA" id="ARBA00006859"/>
    </source>
</evidence>
<dbReference type="SUPFAM" id="SSF57667">
    <property type="entry name" value="beta-beta-alpha zinc fingers"/>
    <property type="match status" value="1"/>
</dbReference>
<dbReference type="AlphaFoldDB" id="A0AAV8RT72"/>
<feature type="region of interest" description="Disordered" evidence="9">
    <location>
        <begin position="83"/>
        <end position="103"/>
    </location>
</feature>
<dbReference type="GO" id="GO:0006465">
    <property type="term" value="P:signal peptide processing"/>
    <property type="evidence" value="ECO:0007669"/>
    <property type="project" value="TreeGrafter"/>
</dbReference>